<dbReference type="Proteomes" id="UP000756860">
    <property type="component" value="Unassembled WGS sequence"/>
</dbReference>
<proteinExistence type="predicted"/>
<evidence type="ECO:0000256" key="1">
    <source>
        <dbReference type="SAM" id="MobiDB-lite"/>
    </source>
</evidence>
<feature type="compositionally biased region" description="Low complexity" evidence="1">
    <location>
        <begin position="8"/>
        <end position="21"/>
    </location>
</feature>
<organism evidence="2 3">
    <name type="scientific">Geomobilimonas luticola</name>
    <dbReference type="NCBI Taxonomy" id="1114878"/>
    <lineage>
        <taxon>Bacteria</taxon>
        <taxon>Pseudomonadati</taxon>
        <taxon>Thermodesulfobacteriota</taxon>
        <taxon>Desulfuromonadia</taxon>
        <taxon>Geobacterales</taxon>
        <taxon>Geobacteraceae</taxon>
        <taxon>Geomobilimonas</taxon>
    </lineage>
</organism>
<dbReference type="SUPFAM" id="SSF103196">
    <property type="entry name" value="Roadblock/LC7 domain"/>
    <property type="match status" value="1"/>
</dbReference>
<evidence type="ECO:0000313" key="3">
    <source>
        <dbReference type="Proteomes" id="UP000756860"/>
    </source>
</evidence>
<comment type="caution">
    <text evidence="2">The sequence shown here is derived from an EMBL/GenBank/DDBJ whole genome shotgun (WGS) entry which is preliminary data.</text>
</comment>
<reference evidence="2 3" key="1">
    <citation type="submission" date="2021-05" db="EMBL/GenBank/DDBJ databases">
        <title>The draft genome of Geobacter luticola JCM 17780.</title>
        <authorList>
            <person name="Xu Z."/>
            <person name="Masuda Y."/>
            <person name="Itoh H."/>
            <person name="Senoo K."/>
        </authorList>
    </citation>
    <scope>NUCLEOTIDE SEQUENCE [LARGE SCALE GENOMIC DNA]</scope>
    <source>
        <strain evidence="2 3">JCM 17780</strain>
    </source>
</reference>
<accession>A0ABS5SF99</accession>
<dbReference type="EMBL" id="JAHCVK010000007">
    <property type="protein sequence ID" value="MBT0654033.1"/>
    <property type="molecule type" value="Genomic_DNA"/>
</dbReference>
<gene>
    <name evidence="2" type="ORF">KI810_13265</name>
</gene>
<keyword evidence="3" id="KW-1185">Reference proteome</keyword>
<sequence length="129" mass="13533">MAEQNSNPPESTESAAPAPQAALRQSLERLLKVPGVTLAVMSDQNGIPLDDQDDRGQSLAAQGKVLMEGAILAGKTMGVGESKSVAVHDHNGRMLVYTLDARYLHISVTKDVKLALVEAAISKVLATGS</sequence>
<dbReference type="Gene3D" id="3.30.450.30">
    <property type="entry name" value="Dynein light chain 2a, cytoplasmic"/>
    <property type="match status" value="1"/>
</dbReference>
<name>A0ABS5SF99_9BACT</name>
<protein>
    <submittedName>
        <fullName evidence="2">Roadblock/LC7 domain-containing protein</fullName>
    </submittedName>
</protein>
<evidence type="ECO:0000313" key="2">
    <source>
        <dbReference type="EMBL" id="MBT0654033.1"/>
    </source>
</evidence>
<feature type="region of interest" description="Disordered" evidence="1">
    <location>
        <begin position="1"/>
        <end position="21"/>
    </location>
</feature>
<dbReference type="RefSeq" id="WP_214176044.1">
    <property type="nucleotide sequence ID" value="NZ_JAHCVK010000007.1"/>
</dbReference>